<proteinExistence type="inferred from homology"/>
<dbReference type="EC" id="2.7.4.16" evidence="1"/>
<evidence type="ECO:0000256" key="1">
    <source>
        <dbReference type="HAMAP-Rule" id="MF_02128"/>
    </source>
</evidence>
<feature type="binding site" evidence="1">
    <location>
        <position position="42"/>
    </location>
    <ligand>
        <name>Mg(2+)</name>
        <dbReference type="ChEBI" id="CHEBI:18420"/>
        <label>4</label>
    </ligand>
</feature>
<feature type="binding site" evidence="1">
    <location>
        <begin position="142"/>
        <end position="143"/>
    </location>
    <ligand>
        <name>ATP</name>
        <dbReference type="ChEBI" id="CHEBI:30616"/>
    </ligand>
</feature>
<comment type="similarity">
    <text evidence="1">Belongs to the thiamine-monophosphate kinase family.</text>
</comment>
<feature type="binding site" evidence="1">
    <location>
        <position position="57"/>
    </location>
    <ligand>
        <name>Mg(2+)</name>
        <dbReference type="ChEBI" id="CHEBI:18420"/>
        <label>1</label>
    </ligand>
</feature>
<comment type="caution">
    <text evidence="1">Lacks conserved residue(s) required for the propagation of feature annotation.</text>
</comment>
<dbReference type="SUPFAM" id="SSF56042">
    <property type="entry name" value="PurM C-terminal domain-like"/>
    <property type="match status" value="1"/>
</dbReference>
<evidence type="ECO:0000313" key="4">
    <source>
        <dbReference type="Proteomes" id="UP001501461"/>
    </source>
</evidence>
<feature type="binding site" evidence="1">
    <location>
        <position position="289"/>
    </location>
    <ligand>
        <name>substrate</name>
    </ligand>
</feature>
<name>A0ABN2UXK9_9MICC</name>
<dbReference type="InterPro" id="IPR016188">
    <property type="entry name" value="PurM-like_N"/>
</dbReference>
<organism evidence="3 4">
    <name type="scientific">Yaniella flava</name>
    <dbReference type="NCBI Taxonomy" id="287930"/>
    <lineage>
        <taxon>Bacteria</taxon>
        <taxon>Bacillati</taxon>
        <taxon>Actinomycetota</taxon>
        <taxon>Actinomycetes</taxon>
        <taxon>Micrococcales</taxon>
        <taxon>Micrococcaceae</taxon>
        <taxon>Yaniella</taxon>
    </lineage>
</organism>
<feature type="binding site" evidence="1">
    <location>
        <position position="143"/>
    </location>
    <ligand>
        <name>Mg(2+)</name>
        <dbReference type="ChEBI" id="CHEBI:18420"/>
        <label>1</label>
    </ligand>
</feature>
<keyword evidence="1" id="KW-0460">Magnesium</keyword>
<keyword evidence="1" id="KW-0808">Transferase</keyword>
<comment type="function">
    <text evidence="1">Catalyzes the ATP-dependent phosphorylation of thiamine-monophosphate (TMP) to form thiamine-pyrophosphate (TPP), the active form of vitamin B1.</text>
</comment>
<feature type="binding site" evidence="1">
    <location>
        <position position="58"/>
    </location>
    <ligand>
        <name>Mg(2+)</name>
        <dbReference type="ChEBI" id="CHEBI:18420"/>
        <label>1</label>
    </ligand>
</feature>
<feature type="binding site" evidence="1">
    <location>
        <position position="65"/>
    </location>
    <ligand>
        <name>substrate</name>
    </ligand>
</feature>
<accession>A0ABN2UXK9</accession>
<dbReference type="HAMAP" id="MF_02128">
    <property type="entry name" value="TMP_kinase"/>
    <property type="match status" value="1"/>
</dbReference>
<dbReference type="InterPro" id="IPR036676">
    <property type="entry name" value="PurM-like_C_sf"/>
</dbReference>
<dbReference type="CDD" id="cd02194">
    <property type="entry name" value="ThiL"/>
    <property type="match status" value="1"/>
</dbReference>
<comment type="miscellaneous">
    <text evidence="1">Reaction mechanism of ThiL seems to utilize a direct, inline transfer of the gamma-phosphate of ATP to TMP rather than a phosphorylated enzyme intermediate.</text>
</comment>
<dbReference type="InterPro" id="IPR036921">
    <property type="entry name" value="PurM-like_N_sf"/>
</dbReference>
<dbReference type="PIRSF" id="PIRSF005303">
    <property type="entry name" value="Thiam_monoph_kin"/>
    <property type="match status" value="1"/>
</dbReference>
<keyword evidence="4" id="KW-1185">Reference proteome</keyword>
<protein>
    <recommendedName>
        <fullName evidence="1">Thiamine-monophosphate kinase</fullName>
        <shortName evidence="1">TMP kinase</shortName>
        <shortName evidence="1">Thiamine-phosphate kinase</shortName>
        <ecNumber evidence="1">2.7.4.16</ecNumber>
    </recommendedName>
</protein>
<reference evidence="3 4" key="1">
    <citation type="journal article" date="2019" name="Int. J. Syst. Evol. Microbiol.">
        <title>The Global Catalogue of Microorganisms (GCM) 10K type strain sequencing project: providing services to taxonomists for standard genome sequencing and annotation.</title>
        <authorList>
            <consortium name="The Broad Institute Genomics Platform"/>
            <consortium name="The Broad Institute Genome Sequencing Center for Infectious Disease"/>
            <person name="Wu L."/>
            <person name="Ma J."/>
        </authorList>
    </citation>
    <scope>NUCLEOTIDE SEQUENCE [LARGE SCALE GENOMIC DNA]</scope>
    <source>
        <strain evidence="3 4">JCM 13595</strain>
    </source>
</reference>
<gene>
    <name evidence="1" type="primary">thiL</name>
    <name evidence="3" type="ORF">GCM10009720_27090</name>
</gene>
<sequence length="329" mass="35003">MPSTHTEDISVGQLGEAGILELLNASFSAYATGEGVLGPGDDAAIIPAPAGNFVISTDAMNEGHHFLRHWPSGIRDSGYSTGWKLAAQNISDMNAMGAVTSAISISLAMPKDTPADWVSRFGQGVANACRWLGAPQTIISGGDLTRAESISTVITATGNLVGDAALRTAGHDVDGFHLIHTGNVGTAAAGLMVAQAGDVHDLSREELRMLRLFFRPRPRLDQGPAVANRVSAMMDISDSLLTDADRLAASNKLYAAIDDAWVDAKAAHLQRVAEKNDVDPRDWVLTGGEDYGLLAVLDPDLPVPHRWEIIGKLTNKPQDRPTVTGWDHF</sequence>
<comment type="catalytic activity">
    <reaction evidence="1">
        <text>thiamine phosphate + ATP = thiamine diphosphate + ADP</text>
        <dbReference type="Rhea" id="RHEA:15913"/>
        <dbReference type="ChEBI" id="CHEBI:30616"/>
        <dbReference type="ChEBI" id="CHEBI:37575"/>
        <dbReference type="ChEBI" id="CHEBI:58937"/>
        <dbReference type="ChEBI" id="CHEBI:456216"/>
        <dbReference type="EC" id="2.7.4.16"/>
    </reaction>
</comment>
<dbReference type="Gene3D" id="3.30.1330.10">
    <property type="entry name" value="PurM-like, N-terminal domain"/>
    <property type="match status" value="1"/>
</dbReference>
<feature type="binding site" evidence="1">
    <location>
        <position position="237"/>
    </location>
    <ligand>
        <name>ATP</name>
        <dbReference type="ChEBI" id="CHEBI:30616"/>
    </ligand>
</feature>
<keyword evidence="1 3" id="KW-0418">Kinase</keyword>
<evidence type="ECO:0000313" key="3">
    <source>
        <dbReference type="EMBL" id="GAA2044772.1"/>
    </source>
</evidence>
<keyword evidence="1" id="KW-0547">Nucleotide-binding</keyword>
<feature type="domain" description="PurM-like N-terminal" evidence="2">
    <location>
        <begin position="40"/>
        <end position="158"/>
    </location>
</feature>
<feature type="binding site" evidence="1">
    <location>
        <position position="56"/>
    </location>
    <ligand>
        <name>Mg(2+)</name>
        <dbReference type="ChEBI" id="CHEBI:18420"/>
        <label>4</label>
    </ligand>
</feature>
<comment type="caution">
    <text evidence="3">The sequence shown here is derived from an EMBL/GenBank/DDBJ whole genome shotgun (WGS) entry which is preliminary data.</text>
</comment>
<dbReference type="EMBL" id="BAAAMN010000057">
    <property type="protein sequence ID" value="GAA2044772.1"/>
    <property type="molecule type" value="Genomic_DNA"/>
</dbReference>
<dbReference type="SUPFAM" id="SSF55326">
    <property type="entry name" value="PurM N-terminal domain-like"/>
    <property type="match status" value="1"/>
</dbReference>
<feature type="binding site" evidence="1">
    <location>
        <position position="92"/>
    </location>
    <ligand>
        <name>Mg(2+)</name>
        <dbReference type="ChEBI" id="CHEBI:18420"/>
        <label>3</label>
    </ligand>
</feature>
<keyword evidence="1" id="KW-0067">ATP-binding</keyword>
<evidence type="ECO:0000259" key="2">
    <source>
        <dbReference type="Pfam" id="PF00586"/>
    </source>
</evidence>
<dbReference type="Gene3D" id="3.90.650.10">
    <property type="entry name" value="PurM-like C-terminal domain"/>
    <property type="match status" value="1"/>
</dbReference>
<dbReference type="Pfam" id="PF00586">
    <property type="entry name" value="AIRS"/>
    <property type="match status" value="1"/>
</dbReference>
<keyword evidence="1" id="KW-0784">Thiamine biosynthesis</keyword>
<feature type="binding site" evidence="1">
    <location>
        <position position="238"/>
    </location>
    <ligand>
        <name>Mg(2+)</name>
        <dbReference type="ChEBI" id="CHEBI:18420"/>
        <label>5</label>
    </ligand>
</feature>
<dbReference type="PANTHER" id="PTHR30270:SF0">
    <property type="entry name" value="THIAMINE-MONOPHOSPHATE KINASE"/>
    <property type="match status" value="1"/>
</dbReference>
<keyword evidence="1" id="KW-0479">Metal-binding</keyword>
<dbReference type="GO" id="GO:0016301">
    <property type="term" value="F:kinase activity"/>
    <property type="evidence" value="ECO:0007669"/>
    <property type="project" value="UniProtKB-KW"/>
</dbReference>
<dbReference type="PANTHER" id="PTHR30270">
    <property type="entry name" value="THIAMINE-MONOPHOSPHATE KINASE"/>
    <property type="match status" value="1"/>
</dbReference>
<dbReference type="RefSeq" id="WP_343959663.1">
    <property type="nucleotide sequence ID" value="NZ_BAAAMN010000057.1"/>
</dbReference>
<comment type="pathway">
    <text evidence="1">Cofactor biosynthesis; thiamine diphosphate biosynthesis; thiamine diphosphate from thiamine phosphate: step 1/1.</text>
</comment>
<feature type="binding site" evidence="1">
    <location>
        <position position="92"/>
    </location>
    <ligand>
        <name>Mg(2+)</name>
        <dbReference type="ChEBI" id="CHEBI:18420"/>
        <label>4</label>
    </ligand>
</feature>
<feature type="binding site" evidence="1">
    <location>
        <position position="326"/>
    </location>
    <ligand>
        <name>substrate</name>
    </ligand>
</feature>
<feature type="binding site" evidence="1">
    <location>
        <position position="42"/>
    </location>
    <ligand>
        <name>Mg(2+)</name>
        <dbReference type="ChEBI" id="CHEBI:18420"/>
        <label>3</label>
    </ligand>
</feature>
<dbReference type="Proteomes" id="UP001501461">
    <property type="component" value="Unassembled WGS sequence"/>
</dbReference>
<dbReference type="InterPro" id="IPR006283">
    <property type="entry name" value="ThiL-like"/>
</dbReference>
<feature type="binding site" evidence="1">
    <location>
        <position position="235"/>
    </location>
    <ligand>
        <name>Mg(2+)</name>
        <dbReference type="ChEBI" id="CHEBI:18420"/>
        <label>3</label>
    </ligand>
</feature>
<feature type="binding site" evidence="1">
    <location>
        <position position="92"/>
    </location>
    <ligand>
        <name>Mg(2+)</name>
        <dbReference type="ChEBI" id="CHEBI:18420"/>
        <label>2</label>
    </ligand>
</feature>
<feature type="binding site" evidence="1">
    <location>
        <position position="58"/>
    </location>
    <ligand>
        <name>Mg(2+)</name>
        <dbReference type="ChEBI" id="CHEBI:18420"/>
        <label>2</label>
    </ligand>
</feature>